<dbReference type="RefSeq" id="WP_093070123.1">
    <property type="nucleotide sequence ID" value="NZ_FNQP01000024.1"/>
</dbReference>
<comment type="cofactor">
    <cofactor evidence="1">
        <name>Zn(2+)</name>
        <dbReference type="ChEBI" id="CHEBI:29105"/>
    </cofactor>
</comment>
<comment type="similarity">
    <text evidence="3">Belongs to the PTPS family. QueD subfamily.</text>
</comment>
<dbReference type="Pfam" id="PF01242">
    <property type="entry name" value="PTPS"/>
    <property type="match status" value="3"/>
</dbReference>
<protein>
    <recommendedName>
        <fullName evidence="5">6-carboxy-5,6,7,8-tetrahydropterin synthase</fullName>
        <ecNumber evidence="4">4.1.2.50</ecNumber>
    </recommendedName>
    <alternativeName>
        <fullName evidence="9">Queuosine biosynthesis protein QueD</fullName>
    </alternativeName>
</protein>
<dbReference type="InterPro" id="IPR038418">
    <property type="entry name" value="6-PTP_synth/QueD_sf"/>
</dbReference>
<evidence type="ECO:0000256" key="6">
    <source>
        <dbReference type="ARBA" id="ARBA00022723"/>
    </source>
</evidence>
<keyword evidence="6" id="KW-0479">Metal-binding</keyword>
<evidence type="ECO:0000256" key="1">
    <source>
        <dbReference type="ARBA" id="ARBA00001947"/>
    </source>
</evidence>
<organism evidence="11 12">
    <name type="scientific">Thiothrix caldifontis</name>
    <dbReference type="NCBI Taxonomy" id="525918"/>
    <lineage>
        <taxon>Bacteria</taxon>
        <taxon>Pseudomonadati</taxon>
        <taxon>Pseudomonadota</taxon>
        <taxon>Gammaproteobacteria</taxon>
        <taxon>Thiotrichales</taxon>
        <taxon>Thiotrichaceae</taxon>
        <taxon>Thiothrix</taxon>
    </lineage>
</organism>
<evidence type="ECO:0000313" key="11">
    <source>
        <dbReference type="EMBL" id="SEB01017.1"/>
    </source>
</evidence>
<dbReference type="EMBL" id="FNQP01000024">
    <property type="protein sequence ID" value="SEB01017.1"/>
    <property type="molecule type" value="Genomic_DNA"/>
</dbReference>
<evidence type="ECO:0000256" key="3">
    <source>
        <dbReference type="ARBA" id="ARBA00008900"/>
    </source>
</evidence>
<reference evidence="11 12" key="1">
    <citation type="submission" date="2016-10" db="EMBL/GenBank/DDBJ databases">
        <authorList>
            <person name="de Groot N.N."/>
        </authorList>
    </citation>
    <scope>NUCLEOTIDE SEQUENCE [LARGE SCALE GENOMIC DNA]</scope>
    <source>
        <strain evidence="11 12">DSM 21228</strain>
    </source>
</reference>
<dbReference type="PANTHER" id="PTHR12589">
    <property type="entry name" value="PYRUVOYL TETRAHYDROBIOPTERIN SYNTHASE"/>
    <property type="match status" value="1"/>
</dbReference>
<evidence type="ECO:0000256" key="2">
    <source>
        <dbReference type="ARBA" id="ARBA00005061"/>
    </source>
</evidence>
<keyword evidence="8" id="KW-0456">Lyase</keyword>
<dbReference type="Gene3D" id="3.30.479.10">
    <property type="entry name" value="6-pyruvoyl tetrahydropterin synthase/QueD"/>
    <property type="match status" value="3"/>
</dbReference>
<dbReference type="Proteomes" id="UP000199397">
    <property type="component" value="Unassembled WGS sequence"/>
</dbReference>
<dbReference type="GO" id="GO:0070497">
    <property type="term" value="F:6-carboxytetrahydropterin synthase activity"/>
    <property type="evidence" value="ECO:0007669"/>
    <property type="project" value="UniProtKB-EC"/>
</dbReference>
<evidence type="ECO:0000256" key="7">
    <source>
        <dbReference type="ARBA" id="ARBA00022833"/>
    </source>
</evidence>
<keyword evidence="7" id="KW-0862">Zinc</keyword>
<dbReference type="STRING" id="525918.SAMN05660964_03141"/>
<keyword evidence="12" id="KW-1185">Reference proteome</keyword>
<dbReference type="EC" id="4.1.2.50" evidence="4"/>
<evidence type="ECO:0000313" key="12">
    <source>
        <dbReference type="Proteomes" id="UP000199397"/>
    </source>
</evidence>
<name>A0A1H4FV87_9GAMM</name>
<accession>A0A1H4FV87</accession>
<evidence type="ECO:0000256" key="4">
    <source>
        <dbReference type="ARBA" id="ARBA00012982"/>
    </source>
</evidence>
<dbReference type="SUPFAM" id="SSF55620">
    <property type="entry name" value="Tetrahydrobiopterin biosynthesis enzymes-like"/>
    <property type="match status" value="3"/>
</dbReference>
<dbReference type="UniPathway" id="UPA00391"/>
<evidence type="ECO:0000256" key="5">
    <source>
        <dbReference type="ARBA" id="ARBA00018141"/>
    </source>
</evidence>
<sequence>MNETLFYVAAAPFEAACRVENALGQSPLSAAHPARRLHGHSFLAKVRAIGASSVEALRQQLAHSVAPLDYNDLNQFLPMPTDENLARWIRARLALPSVASVGVQSTQHQGADLDLADNAHIWRRFRFEAAHRLPNVAPGHQCGRMHGHGFEVILHANQNLQAQDMGVDFDRLAAVWQPLHDQLHHHCLNDIQGLDNPTSETLAAWLWERLKPELDALSWVSVYETVTAGCHYDGQHYRIWKDQRFESALTLSRADPADSVRRLHGHSYLLRLHLTAPLDTVMGWTVDYGDVKAQFKPIYQQLDHHNLNDLTGLDEPDPASVARWIRTQATAGLPQLDRIDLYETPGCGVVLSWGEHEPGLPV</sequence>
<dbReference type="GO" id="GO:0046872">
    <property type="term" value="F:metal ion binding"/>
    <property type="evidence" value="ECO:0007669"/>
    <property type="project" value="UniProtKB-KW"/>
</dbReference>
<proteinExistence type="inferred from homology"/>
<evidence type="ECO:0000256" key="9">
    <source>
        <dbReference type="ARBA" id="ARBA00031449"/>
    </source>
</evidence>
<dbReference type="PANTHER" id="PTHR12589:SF7">
    <property type="entry name" value="6-PYRUVOYL TETRAHYDROBIOPTERIN SYNTHASE"/>
    <property type="match status" value="1"/>
</dbReference>
<comment type="catalytic activity">
    <reaction evidence="10">
        <text>7,8-dihydroneopterin 3'-triphosphate + H2O = 6-carboxy-5,6,7,8-tetrahydropterin + triphosphate + acetaldehyde + 2 H(+)</text>
        <dbReference type="Rhea" id="RHEA:27966"/>
        <dbReference type="ChEBI" id="CHEBI:15343"/>
        <dbReference type="ChEBI" id="CHEBI:15377"/>
        <dbReference type="ChEBI" id="CHEBI:15378"/>
        <dbReference type="ChEBI" id="CHEBI:18036"/>
        <dbReference type="ChEBI" id="CHEBI:58462"/>
        <dbReference type="ChEBI" id="CHEBI:61032"/>
        <dbReference type="EC" id="4.1.2.50"/>
    </reaction>
</comment>
<dbReference type="OrthoDB" id="9804698at2"/>
<evidence type="ECO:0000256" key="8">
    <source>
        <dbReference type="ARBA" id="ARBA00023239"/>
    </source>
</evidence>
<dbReference type="AlphaFoldDB" id="A0A1H4FV87"/>
<gene>
    <name evidence="11" type="ORF">SAMN05660964_03141</name>
</gene>
<evidence type="ECO:0000256" key="10">
    <source>
        <dbReference type="ARBA" id="ARBA00048807"/>
    </source>
</evidence>
<comment type="pathway">
    <text evidence="2">Purine metabolism; 7-cyano-7-deazaguanine biosynthesis.</text>
</comment>
<dbReference type="InterPro" id="IPR007115">
    <property type="entry name" value="6-PTP_synth/QueD"/>
</dbReference>